<keyword evidence="6" id="KW-1185">Reference proteome</keyword>
<evidence type="ECO:0000256" key="1">
    <source>
        <dbReference type="ARBA" id="ARBA00008361"/>
    </source>
</evidence>
<dbReference type="RefSeq" id="WP_072595556.1">
    <property type="nucleotide sequence ID" value="NZ_CP018221.1"/>
</dbReference>
<evidence type="ECO:0000256" key="2">
    <source>
        <dbReference type="ARBA" id="ARBA00022603"/>
    </source>
</evidence>
<dbReference type="KEGG" id="sphj:BSL82_00560"/>
<dbReference type="STRING" id="1921510.BSL82_00560"/>
<dbReference type="CDD" id="cd02440">
    <property type="entry name" value="AdoMet_MTases"/>
    <property type="match status" value="1"/>
</dbReference>
<evidence type="ECO:0000313" key="6">
    <source>
        <dbReference type="Proteomes" id="UP000182063"/>
    </source>
</evidence>
<dbReference type="InterPro" id="IPR029063">
    <property type="entry name" value="SAM-dependent_MTases_sf"/>
</dbReference>
<dbReference type="InterPro" id="IPR013216">
    <property type="entry name" value="Methyltransf_11"/>
</dbReference>
<evidence type="ECO:0000259" key="4">
    <source>
        <dbReference type="Pfam" id="PF08241"/>
    </source>
</evidence>
<dbReference type="GO" id="GO:0032259">
    <property type="term" value="P:methylation"/>
    <property type="evidence" value="ECO:0007669"/>
    <property type="project" value="UniProtKB-KW"/>
</dbReference>
<reference evidence="6" key="1">
    <citation type="submission" date="2016-11" db="EMBL/GenBank/DDBJ databases">
        <title>Complete Genome Sequence of alachlor-degrading Sphingomonas sp. strain JJ-A5.</title>
        <authorList>
            <person name="Lee H."/>
            <person name="Ka J.-O."/>
        </authorList>
    </citation>
    <scope>NUCLEOTIDE SEQUENCE [LARGE SCALE GENOMIC DNA]</scope>
    <source>
        <strain evidence="6">JJ-A5</strain>
    </source>
</reference>
<dbReference type="InterPro" id="IPR051052">
    <property type="entry name" value="Diverse_substrate_MTase"/>
</dbReference>
<sequence>MELDWNAHHNAEMVKAVIGKDMSMEEFWHSGDTQFRDRIAPYLPGNTEVKTALEIGCGPGRLVRPLAGVFGQVIGVDISSDVLKVAKKELADLPNVSLVKSGGADLWGVESNSVDFLMSFDVFQHMPTQKVQEAYLNEARRVLKPGGSFLIQFKTTKGWMRIAGIPVLPRAVRPLIPGSLMQLYRRMKGMRPERTKSTWHGNLIRHSRVKPIFGKHGLKVERLVYDGGEVRWIAVGRTT</sequence>
<gene>
    <name evidence="5" type="ORF">BSL82_00560</name>
</gene>
<evidence type="ECO:0000313" key="5">
    <source>
        <dbReference type="EMBL" id="API57980.1"/>
    </source>
</evidence>
<dbReference type="Gene3D" id="3.40.50.150">
    <property type="entry name" value="Vaccinia Virus protein VP39"/>
    <property type="match status" value="1"/>
</dbReference>
<keyword evidence="2" id="KW-0489">Methyltransferase</keyword>
<keyword evidence="3" id="KW-0808">Transferase</keyword>
<accession>A0A1L3ZQU5</accession>
<dbReference type="SUPFAM" id="SSF53335">
    <property type="entry name" value="S-adenosyl-L-methionine-dependent methyltransferases"/>
    <property type="match status" value="1"/>
</dbReference>
<name>A0A1L3ZQU5_9SPHN</name>
<organism evidence="5 6">
    <name type="scientific">Tardibacter chloracetimidivorans</name>
    <dbReference type="NCBI Taxonomy" id="1921510"/>
    <lineage>
        <taxon>Bacteria</taxon>
        <taxon>Pseudomonadati</taxon>
        <taxon>Pseudomonadota</taxon>
        <taxon>Alphaproteobacteria</taxon>
        <taxon>Sphingomonadales</taxon>
        <taxon>Sphingomonadaceae</taxon>
        <taxon>Tardibacter</taxon>
    </lineage>
</organism>
<dbReference type="PANTHER" id="PTHR44942:SF4">
    <property type="entry name" value="METHYLTRANSFERASE TYPE 11 DOMAIN-CONTAINING PROTEIN"/>
    <property type="match status" value="1"/>
</dbReference>
<feature type="domain" description="Methyltransferase type 11" evidence="4">
    <location>
        <begin position="53"/>
        <end position="151"/>
    </location>
</feature>
<protein>
    <recommendedName>
        <fullName evidence="4">Methyltransferase type 11 domain-containing protein</fullName>
    </recommendedName>
</protein>
<dbReference type="EMBL" id="CP018221">
    <property type="protein sequence ID" value="API57980.1"/>
    <property type="molecule type" value="Genomic_DNA"/>
</dbReference>
<proteinExistence type="inferred from homology"/>
<dbReference type="GO" id="GO:0008757">
    <property type="term" value="F:S-adenosylmethionine-dependent methyltransferase activity"/>
    <property type="evidence" value="ECO:0007669"/>
    <property type="project" value="InterPro"/>
</dbReference>
<evidence type="ECO:0000256" key="3">
    <source>
        <dbReference type="ARBA" id="ARBA00022679"/>
    </source>
</evidence>
<dbReference type="Pfam" id="PF08241">
    <property type="entry name" value="Methyltransf_11"/>
    <property type="match status" value="1"/>
</dbReference>
<dbReference type="PANTHER" id="PTHR44942">
    <property type="entry name" value="METHYLTRANSF_11 DOMAIN-CONTAINING PROTEIN"/>
    <property type="match status" value="1"/>
</dbReference>
<dbReference type="AlphaFoldDB" id="A0A1L3ZQU5"/>
<comment type="similarity">
    <text evidence="1">Belongs to the methyltransferase superfamily.</text>
</comment>
<dbReference type="OrthoDB" id="5449367at2"/>
<dbReference type="Proteomes" id="UP000182063">
    <property type="component" value="Chromosome"/>
</dbReference>